<evidence type="ECO:0000313" key="3">
    <source>
        <dbReference type="Proteomes" id="UP001227543"/>
    </source>
</evidence>
<comment type="caution">
    <text evidence="2">The sequence shown here is derived from an EMBL/GenBank/DDBJ whole genome shotgun (WGS) entry which is preliminary data.</text>
</comment>
<name>A0ABQ9R7R9_9PEZI</name>
<keyword evidence="3" id="KW-1185">Reference proteome</keyword>
<dbReference type="GeneID" id="85408230"/>
<accession>A0ABQ9R7R9</accession>
<sequence length="86" mass="9493">MFASRLAGSRLPCTPCPPGTTFTIPTFEENSEYLIDDDVTRMKRWGRQALRRSQQDASRKRGRANGGVRTERAENGEADTSSASAT</sequence>
<gene>
    <name evidence="2" type="ORF">CTAM01_07971</name>
</gene>
<proteinExistence type="predicted"/>
<dbReference type="Proteomes" id="UP001227543">
    <property type="component" value="Unassembled WGS sequence"/>
</dbReference>
<feature type="region of interest" description="Disordered" evidence="1">
    <location>
        <begin position="46"/>
        <end position="86"/>
    </location>
</feature>
<evidence type="ECO:0000313" key="2">
    <source>
        <dbReference type="EMBL" id="KAK1497307.1"/>
    </source>
</evidence>
<reference evidence="2 3" key="1">
    <citation type="submission" date="2016-10" db="EMBL/GenBank/DDBJ databases">
        <title>The genome sequence of Colletotrichum fioriniae PJ7.</title>
        <authorList>
            <person name="Baroncelli R."/>
        </authorList>
    </citation>
    <scope>NUCLEOTIDE SEQUENCE [LARGE SCALE GENOMIC DNA]</scope>
    <source>
        <strain evidence="2 3">Tom-12</strain>
    </source>
</reference>
<evidence type="ECO:0000256" key="1">
    <source>
        <dbReference type="SAM" id="MobiDB-lite"/>
    </source>
</evidence>
<organism evidence="2 3">
    <name type="scientific">Colletotrichum tamarilloi</name>
    <dbReference type="NCBI Taxonomy" id="1209934"/>
    <lineage>
        <taxon>Eukaryota</taxon>
        <taxon>Fungi</taxon>
        <taxon>Dikarya</taxon>
        <taxon>Ascomycota</taxon>
        <taxon>Pezizomycotina</taxon>
        <taxon>Sordariomycetes</taxon>
        <taxon>Hypocreomycetidae</taxon>
        <taxon>Glomerellales</taxon>
        <taxon>Glomerellaceae</taxon>
        <taxon>Colletotrichum</taxon>
        <taxon>Colletotrichum acutatum species complex</taxon>
    </lineage>
</organism>
<dbReference type="RefSeq" id="XP_060381447.1">
    <property type="nucleotide sequence ID" value="XM_060523992.1"/>
</dbReference>
<dbReference type="EMBL" id="MLFU01000026">
    <property type="protein sequence ID" value="KAK1497307.1"/>
    <property type="molecule type" value="Genomic_DNA"/>
</dbReference>
<protein>
    <submittedName>
        <fullName evidence="2">Uncharacterized protein</fullName>
    </submittedName>
</protein>